<sequence length="207" mass="23063">MDEVVFRTSQRVDNLQYHLKLAADEGKHVILHLSEKVKGATLNFIENPKYNHILQFLKKVGVVAITLYKESKETVTVHFKILLRKVFKLLGKNVSTRDILIGSTGLLVGAVIGFLISYTFPKRQNVLRCMRAIQSTNYSGVEAVALVEDAFGIRDCGKNEVLINVKAASLNLIDIEISKGYGALIRQAIGTFYKTSYGNVGPCEQLF</sequence>
<dbReference type="Gene3D" id="3.90.180.10">
    <property type="entry name" value="Medium-chain alcohol dehydrogenases, catalytic domain"/>
    <property type="match status" value="1"/>
</dbReference>
<reference evidence="2 3" key="1">
    <citation type="journal article" date="2024" name="BMC Genomics">
        <title>De novo assembly and annotation of Popillia japonica's genome with initial clues to its potential as an invasive pest.</title>
        <authorList>
            <person name="Cucini C."/>
            <person name="Boschi S."/>
            <person name="Funari R."/>
            <person name="Cardaioli E."/>
            <person name="Iannotti N."/>
            <person name="Marturano G."/>
            <person name="Paoli F."/>
            <person name="Bruttini M."/>
            <person name="Carapelli A."/>
            <person name="Frati F."/>
            <person name="Nardi F."/>
        </authorList>
    </citation>
    <scope>NUCLEOTIDE SEQUENCE [LARGE SCALE GENOMIC DNA]</scope>
    <source>
        <strain evidence="2">DMR45628</strain>
    </source>
</reference>
<dbReference type="AlphaFoldDB" id="A0AAW1N1S7"/>
<evidence type="ECO:0000256" key="1">
    <source>
        <dbReference type="SAM" id="Phobius"/>
    </source>
</evidence>
<organism evidence="2 3">
    <name type="scientific">Popillia japonica</name>
    <name type="common">Japanese beetle</name>
    <dbReference type="NCBI Taxonomy" id="7064"/>
    <lineage>
        <taxon>Eukaryota</taxon>
        <taxon>Metazoa</taxon>
        <taxon>Ecdysozoa</taxon>
        <taxon>Arthropoda</taxon>
        <taxon>Hexapoda</taxon>
        <taxon>Insecta</taxon>
        <taxon>Pterygota</taxon>
        <taxon>Neoptera</taxon>
        <taxon>Endopterygota</taxon>
        <taxon>Coleoptera</taxon>
        <taxon>Polyphaga</taxon>
        <taxon>Scarabaeiformia</taxon>
        <taxon>Scarabaeidae</taxon>
        <taxon>Rutelinae</taxon>
        <taxon>Popillia</taxon>
    </lineage>
</organism>
<accession>A0AAW1N1S7</accession>
<dbReference type="EMBL" id="JASPKY010000018">
    <property type="protein sequence ID" value="KAK9752646.1"/>
    <property type="molecule type" value="Genomic_DNA"/>
</dbReference>
<feature type="transmembrane region" description="Helical" evidence="1">
    <location>
        <begin position="99"/>
        <end position="120"/>
    </location>
</feature>
<evidence type="ECO:0000313" key="3">
    <source>
        <dbReference type="Proteomes" id="UP001458880"/>
    </source>
</evidence>
<keyword evidence="1" id="KW-1133">Transmembrane helix</keyword>
<gene>
    <name evidence="2" type="ORF">QE152_g3975</name>
</gene>
<keyword evidence="1" id="KW-0472">Membrane</keyword>
<dbReference type="Proteomes" id="UP001458880">
    <property type="component" value="Unassembled WGS sequence"/>
</dbReference>
<evidence type="ECO:0000313" key="2">
    <source>
        <dbReference type="EMBL" id="KAK9752646.1"/>
    </source>
</evidence>
<protein>
    <submittedName>
        <fullName evidence="2">Uncharacterized protein</fullName>
    </submittedName>
</protein>
<dbReference type="SUPFAM" id="SSF50129">
    <property type="entry name" value="GroES-like"/>
    <property type="match status" value="1"/>
</dbReference>
<keyword evidence="3" id="KW-1185">Reference proteome</keyword>
<dbReference type="InterPro" id="IPR011032">
    <property type="entry name" value="GroES-like_sf"/>
</dbReference>
<name>A0AAW1N1S7_POPJA</name>
<proteinExistence type="predicted"/>
<keyword evidence="1" id="KW-0812">Transmembrane</keyword>
<comment type="caution">
    <text evidence="2">The sequence shown here is derived from an EMBL/GenBank/DDBJ whole genome shotgun (WGS) entry which is preliminary data.</text>
</comment>